<dbReference type="EMBL" id="JARKIE010000004">
    <property type="protein sequence ID" value="KAJ7708224.1"/>
    <property type="molecule type" value="Genomic_DNA"/>
</dbReference>
<gene>
    <name evidence="3" type="ORF">B0H17DRAFT_1124993</name>
</gene>
<dbReference type="PANTHER" id="PTHR33303:SF2">
    <property type="entry name" value="COA-BINDING DOMAIN-CONTAINING PROTEIN"/>
    <property type="match status" value="1"/>
</dbReference>
<keyword evidence="1" id="KW-0732">Signal</keyword>
<sequence length="199" mass="20766">MCFFVSAIFLLALSRLCDGALTVAELEIQTQRLLSPPSFAVVGTSDNGKKFGTIAFKTMLEKGMPVVPINPLVASSQGIPCLQSLADIADPTRTSIPAVTQPSVTLEILRQAQALNIFSVWLQPGAEDAAVLEFIANATFAGGATSYIHAVQPDGGPCFIKNPIAPDVISTLQPLANAIHKSDCLAYSGVAAAEPLGAE</sequence>
<accession>A0AAD7GYP8</accession>
<feature type="signal peptide" evidence="1">
    <location>
        <begin position="1"/>
        <end position="19"/>
    </location>
</feature>
<reference evidence="3" key="1">
    <citation type="submission" date="2023-03" db="EMBL/GenBank/DDBJ databases">
        <title>Massive genome expansion in bonnet fungi (Mycena s.s.) driven by repeated elements and novel gene families across ecological guilds.</title>
        <authorList>
            <consortium name="Lawrence Berkeley National Laboratory"/>
            <person name="Harder C.B."/>
            <person name="Miyauchi S."/>
            <person name="Viragh M."/>
            <person name="Kuo A."/>
            <person name="Thoen E."/>
            <person name="Andreopoulos B."/>
            <person name="Lu D."/>
            <person name="Skrede I."/>
            <person name="Drula E."/>
            <person name="Henrissat B."/>
            <person name="Morin E."/>
            <person name="Kohler A."/>
            <person name="Barry K."/>
            <person name="LaButti K."/>
            <person name="Morin E."/>
            <person name="Salamov A."/>
            <person name="Lipzen A."/>
            <person name="Mereny Z."/>
            <person name="Hegedus B."/>
            <person name="Baldrian P."/>
            <person name="Stursova M."/>
            <person name="Weitz H."/>
            <person name="Taylor A."/>
            <person name="Grigoriev I.V."/>
            <person name="Nagy L.G."/>
            <person name="Martin F."/>
            <person name="Kauserud H."/>
        </authorList>
    </citation>
    <scope>NUCLEOTIDE SEQUENCE</scope>
    <source>
        <strain evidence="3">CBHHK067</strain>
    </source>
</reference>
<proteinExistence type="predicted"/>
<dbReference type="Gene3D" id="3.40.50.720">
    <property type="entry name" value="NAD(P)-binding Rossmann-like Domain"/>
    <property type="match status" value="1"/>
</dbReference>
<dbReference type="Pfam" id="PF13380">
    <property type="entry name" value="CoA_binding_2"/>
    <property type="match status" value="1"/>
</dbReference>
<dbReference type="SUPFAM" id="SSF51735">
    <property type="entry name" value="NAD(P)-binding Rossmann-fold domains"/>
    <property type="match status" value="1"/>
</dbReference>
<evidence type="ECO:0000259" key="2">
    <source>
        <dbReference type="SMART" id="SM00881"/>
    </source>
</evidence>
<evidence type="ECO:0000313" key="4">
    <source>
        <dbReference type="Proteomes" id="UP001221757"/>
    </source>
</evidence>
<dbReference type="AlphaFoldDB" id="A0AAD7GYP8"/>
<dbReference type="SMART" id="SM00881">
    <property type="entry name" value="CoA_binding"/>
    <property type="match status" value="1"/>
</dbReference>
<dbReference type="InterPro" id="IPR036291">
    <property type="entry name" value="NAD(P)-bd_dom_sf"/>
</dbReference>
<name>A0AAD7GYP8_MYCRO</name>
<feature type="chain" id="PRO_5042130806" description="CoA-binding domain-containing protein" evidence="1">
    <location>
        <begin position="20"/>
        <end position="199"/>
    </location>
</feature>
<dbReference type="Proteomes" id="UP001221757">
    <property type="component" value="Unassembled WGS sequence"/>
</dbReference>
<protein>
    <recommendedName>
        <fullName evidence="2">CoA-binding domain-containing protein</fullName>
    </recommendedName>
</protein>
<dbReference type="PANTHER" id="PTHR33303">
    <property type="entry name" value="CYTOPLASMIC PROTEIN-RELATED"/>
    <property type="match status" value="1"/>
</dbReference>
<comment type="caution">
    <text evidence="3">The sequence shown here is derived from an EMBL/GenBank/DDBJ whole genome shotgun (WGS) entry which is preliminary data.</text>
</comment>
<keyword evidence="4" id="KW-1185">Reference proteome</keyword>
<evidence type="ECO:0000313" key="3">
    <source>
        <dbReference type="EMBL" id="KAJ7708224.1"/>
    </source>
</evidence>
<evidence type="ECO:0000256" key="1">
    <source>
        <dbReference type="SAM" id="SignalP"/>
    </source>
</evidence>
<feature type="domain" description="CoA-binding" evidence="2">
    <location>
        <begin position="33"/>
        <end position="126"/>
    </location>
</feature>
<dbReference type="InterPro" id="IPR003781">
    <property type="entry name" value="CoA-bd"/>
</dbReference>
<organism evidence="3 4">
    <name type="scientific">Mycena rosella</name>
    <name type="common">Pink bonnet</name>
    <name type="synonym">Agaricus rosellus</name>
    <dbReference type="NCBI Taxonomy" id="1033263"/>
    <lineage>
        <taxon>Eukaryota</taxon>
        <taxon>Fungi</taxon>
        <taxon>Dikarya</taxon>
        <taxon>Basidiomycota</taxon>
        <taxon>Agaricomycotina</taxon>
        <taxon>Agaricomycetes</taxon>
        <taxon>Agaricomycetidae</taxon>
        <taxon>Agaricales</taxon>
        <taxon>Marasmiineae</taxon>
        <taxon>Mycenaceae</taxon>
        <taxon>Mycena</taxon>
    </lineage>
</organism>